<name>A0A382W3Q2_9ZZZZ</name>
<feature type="non-terminal residue" evidence="3">
    <location>
        <position position="1"/>
    </location>
</feature>
<proteinExistence type="predicted"/>
<dbReference type="AlphaFoldDB" id="A0A382W3Q2"/>
<feature type="domain" description="Cadherin" evidence="2">
    <location>
        <begin position="91"/>
        <end position="204"/>
    </location>
</feature>
<feature type="non-terminal residue" evidence="3">
    <location>
        <position position="280"/>
    </location>
</feature>
<dbReference type="Pfam" id="PF17963">
    <property type="entry name" value="Big_9"/>
    <property type="match status" value="1"/>
</dbReference>
<dbReference type="PROSITE" id="PS50268">
    <property type="entry name" value="CADHERIN_2"/>
    <property type="match status" value="1"/>
</dbReference>
<dbReference type="GO" id="GO:0007156">
    <property type="term" value="P:homophilic cell adhesion via plasma membrane adhesion molecules"/>
    <property type="evidence" value="ECO:0007669"/>
    <property type="project" value="InterPro"/>
</dbReference>
<gene>
    <name evidence="3" type="ORF">METZ01_LOCUS406320</name>
</gene>
<reference evidence="3" key="1">
    <citation type="submission" date="2018-05" db="EMBL/GenBank/DDBJ databases">
        <authorList>
            <person name="Lanie J.A."/>
            <person name="Ng W.-L."/>
            <person name="Kazmierczak K.M."/>
            <person name="Andrzejewski T.M."/>
            <person name="Davidsen T.M."/>
            <person name="Wayne K.J."/>
            <person name="Tettelin H."/>
            <person name="Glass J.I."/>
            <person name="Rusch D."/>
            <person name="Podicherti R."/>
            <person name="Tsui H.-C.T."/>
            <person name="Winkler M.E."/>
        </authorList>
    </citation>
    <scope>NUCLEOTIDE SEQUENCE</scope>
</reference>
<accession>A0A382W3Q2</accession>
<organism evidence="3">
    <name type="scientific">marine metagenome</name>
    <dbReference type="NCBI Taxonomy" id="408172"/>
    <lineage>
        <taxon>unclassified sequences</taxon>
        <taxon>metagenomes</taxon>
        <taxon>ecological metagenomes</taxon>
    </lineage>
</organism>
<evidence type="ECO:0000256" key="1">
    <source>
        <dbReference type="SAM" id="MobiDB-lite"/>
    </source>
</evidence>
<dbReference type="GO" id="GO:0005509">
    <property type="term" value="F:calcium ion binding"/>
    <property type="evidence" value="ECO:0007669"/>
    <property type="project" value="InterPro"/>
</dbReference>
<dbReference type="EMBL" id="UINC01156829">
    <property type="protein sequence ID" value="SVD53466.1"/>
    <property type="molecule type" value="Genomic_DNA"/>
</dbReference>
<dbReference type="InterPro" id="IPR002126">
    <property type="entry name" value="Cadherin-like_dom"/>
</dbReference>
<protein>
    <recommendedName>
        <fullName evidence="2">Cadherin domain-containing protein</fullName>
    </recommendedName>
</protein>
<dbReference type="GO" id="GO:0016020">
    <property type="term" value="C:membrane"/>
    <property type="evidence" value="ECO:0007669"/>
    <property type="project" value="InterPro"/>
</dbReference>
<evidence type="ECO:0000313" key="3">
    <source>
        <dbReference type="EMBL" id="SVD53466.1"/>
    </source>
</evidence>
<feature type="region of interest" description="Disordered" evidence="1">
    <location>
        <begin position="1"/>
        <end position="25"/>
    </location>
</feature>
<sequence>GNYSYSEASLNRSGSNSAVSTSHSMKNVGFPSYTGKFKEVFDMAREELGINAIFRHGDRLYTTNHPTDKTSNMKSVLLKKQVSSEFPKKFKGFTDSFTVLEDNIPKDPDHNLMGNDGDPMDNPEDNQSITFHLINLTQYGAVMISKNGDVRYTPNLDHNDNVSSDSFTYRIQDNGTTNGENDYLFSDVVTVDINITPVNDEPVLMEIGDHIISEDDYLEVDVLAEDVDVVTDGQTLVFSVEANSNESLVEVTSVSGDSTGSGKLNFNVQPDQHGVATILV</sequence>
<evidence type="ECO:0000259" key="2">
    <source>
        <dbReference type="PROSITE" id="PS50268"/>
    </source>
</evidence>